<gene>
    <name evidence="9" type="ordered locus">MCP_2198</name>
</gene>
<dbReference type="SMART" id="SM00091">
    <property type="entry name" value="PAS"/>
    <property type="match status" value="3"/>
</dbReference>
<feature type="domain" description="PAC" evidence="8">
    <location>
        <begin position="322"/>
        <end position="374"/>
    </location>
</feature>
<dbReference type="PROSITE" id="PS50113">
    <property type="entry name" value="PAC"/>
    <property type="match status" value="3"/>
</dbReference>
<dbReference type="PROSITE" id="PS50112">
    <property type="entry name" value="PAS"/>
    <property type="match status" value="2"/>
</dbReference>
<keyword evidence="4" id="KW-0808">Transferase</keyword>
<dbReference type="Pfam" id="PF13426">
    <property type="entry name" value="PAS_9"/>
    <property type="match status" value="1"/>
</dbReference>
<dbReference type="GO" id="GO:0004673">
    <property type="term" value="F:protein histidine kinase activity"/>
    <property type="evidence" value="ECO:0007669"/>
    <property type="project" value="UniProtKB-EC"/>
</dbReference>
<dbReference type="InParanoid" id="D1Z0P8"/>
<dbReference type="PRINTS" id="PR00344">
    <property type="entry name" value="BCTRLSENSOR"/>
</dbReference>
<dbReference type="eggNOG" id="arCOG06516">
    <property type="taxonomic scope" value="Archaea"/>
</dbReference>
<keyword evidence="10" id="KW-1185">Reference proteome</keyword>
<dbReference type="Pfam" id="PF02518">
    <property type="entry name" value="HATPase_c"/>
    <property type="match status" value="1"/>
</dbReference>
<dbReference type="InterPro" id="IPR004358">
    <property type="entry name" value="Sig_transdc_His_kin-like_C"/>
</dbReference>
<keyword evidence="5 9" id="KW-0418">Kinase</keyword>
<evidence type="ECO:0000259" key="8">
    <source>
        <dbReference type="PROSITE" id="PS50113"/>
    </source>
</evidence>
<accession>D1Z0P8</accession>
<evidence type="ECO:0000256" key="4">
    <source>
        <dbReference type="ARBA" id="ARBA00022679"/>
    </source>
</evidence>
<evidence type="ECO:0000313" key="10">
    <source>
        <dbReference type="Proteomes" id="UP000001882"/>
    </source>
</evidence>
<dbReference type="AlphaFoldDB" id="D1Z0P8"/>
<dbReference type="InterPro" id="IPR000700">
    <property type="entry name" value="PAS-assoc_C"/>
</dbReference>
<evidence type="ECO:0000256" key="5">
    <source>
        <dbReference type="ARBA" id="ARBA00022777"/>
    </source>
</evidence>
<dbReference type="STRING" id="304371.MCP_2198"/>
<dbReference type="RefSeq" id="WP_012900944.1">
    <property type="nucleotide sequence ID" value="NC_013665.1"/>
</dbReference>
<evidence type="ECO:0000256" key="2">
    <source>
        <dbReference type="ARBA" id="ARBA00012438"/>
    </source>
</evidence>
<evidence type="ECO:0000313" key="9">
    <source>
        <dbReference type="EMBL" id="BAI62270.1"/>
    </source>
</evidence>
<dbReference type="InterPro" id="IPR000014">
    <property type="entry name" value="PAS"/>
</dbReference>
<reference evidence="9 10" key="2">
    <citation type="journal article" date="2008" name="Int. J. Syst. Evol. Microbiol.">
        <title>Methanocella paludicola gen. nov., sp. nov., a methane-producing archaeon, the first isolate of the lineage 'Rice Cluster I', and proposal of the new archaeal order Methanocellales ord. nov.</title>
        <authorList>
            <person name="Sakai S."/>
            <person name="Imachi H."/>
            <person name="Hanada S."/>
            <person name="Ohashi A."/>
            <person name="Harada H."/>
            <person name="Kamagata Y."/>
        </authorList>
    </citation>
    <scope>NUCLEOTIDE SEQUENCE [LARGE SCALE GENOMIC DNA]</scope>
    <source>
        <strain evidence="10">DSM 17711 / JCM 13418 / NBRC 101707 / SANAE</strain>
    </source>
</reference>
<dbReference type="eggNOG" id="arCOG06918">
    <property type="taxonomic scope" value="Archaea"/>
</dbReference>
<feature type="domain" description="PAC" evidence="8">
    <location>
        <begin position="78"/>
        <end position="130"/>
    </location>
</feature>
<evidence type="ECO:0000259" key="7">
    <source>
        <dbReference type="PROSITE" id="PS50112"/>
    </source>
</evidence>
<dbReference type="GeneID" id="8682043"/>
<feature type="domain" description="Histidine kinase" evidence="6">
    <location>
        <begin position="385"/>
        <end position="601"/>
    </location>
</feature>
<dbReference type="eggNOG" id="arCOG02353">
    <property type="taxonomic scope" value="Archaea"/>
</dbReference>
<dbReference type="SMART" id="SM00086">
    <property type="entry name" value="PAC"/>
    <property type="match status" value="3"/>
</dbReference>
<dbReference type="InterPro" id="IPR003594">
    <property type="entry name" value="HATPase_dom"/>
</dbReference>
<feature type="domain" description="PAS" evidence="7">
    <location>
        <begin position="249"/>
        <end position="319"/>
    </location>
</feature>
<dbReference type="InterPro" id="IPR052162">
    <property type="entry name" value="Sensor_kinase/Photoreceptor"/>
</dbReference>
<dbReference type="KEGG" id="mpd:MCP_2198"/>
<dbReference type="Proteomes" id="UP000001882">
    <property type="component" value="Chromosome"/>
</dbReference>
<evidence type="ECO:0000256" key="1">
    <source>
        <dbReference type="ARBA" id="ARBA00000085"/>
    </source>
</evidence>
<dbReference type="InterPro" id="IPR035965">
    <property type="entry name" value="PAS-like_dom_sf"/>
</dbReference>
<dbReference type="Pfam" id="PF08448">
    <property type="entry name" value="PAS_4"/>
    <property type="match status" value="1"/>
</dbReference>
<name>D1Z0P8_METPS</name>
<dbReference type="InterPro" id="IPR013655">
    <property type="entry name" value="PAS_fold_3"/>
</dbReference>
<reference evidence="10" key="3">
    <citation type="journal article" date="2011" name="PLoS ONE">
        <title>Genome sequence of a mesophilic hydrogenotrophic methanogen Methanocella paludicola, the first cultivated representative of the order Methanocellales.</title>
        <authorList>
            <person name="Sakai S."/>
            <person name="Takaki Y."/>
            <person name="Shimamura S."/>
            <person name="Sekine M."/>
            <person name="Tajima T."/>
            <person name="Kosugi H."/>
            <person name="Ichikawa N."/>
            <person name="Tasumi E."/>
            <person name="Hiraki A.T."/>
            <person name="Shimizu A."/>
            <person name="Kato Y."/>
            <person name="Nishiko R."/>
            <person name="Mori K."/>
            <person name="Fujita N."/>
            <person name="Imachi H."/>
            <person name="Takai K."/>
        </authorList>
    </citation>
    <scope>NUCLEOTIDE SEQUENCE [LARGE SCALE GENOMIC DNA]</scope>
    <source>
        <strain evidence="10">DSM 17711 / JCM 13418 / NBRC 101707 / SANAE</strain>
    </source>
</reference>
<feature type="domain" description="PAC" evidence="8">
    <location>
        <begin position="198"/>
        <end position="248"/>
    </location>
</feature>
<dbReference type="PANTHER" id="PTHR43304">
    <property type="entry name" value="PHYTOCHROME-LIKE PROTEIN CPH1"/>
    <property type="match status" value="1"/>
</dbReference>
<feature type="domain" description="PAS" evidence="7">
    <location>
        <begin position="4"/>
        <end position="74"/>
    </location>
</feature>
<dbReference type="EC" id="2.7.13.3" evidence="2"/>
<dbReference type="NCBIfam" id="TIGR00229">
    <property type="entry name" value="sensory_box"/>
    <property type="match status" value="3"/>
</dbReference>
<dbReference type="PANTHER" id="PTHR43304:SF1">
    <property type="entry name" value="PAC DOMAIN-CONTAINING PROTEIN"/>
    <property type="match status" value="1"/>
</dbReference>
<sequence>MPRGELKLSYTFDQSPISAAIVSLDNAFMQVNEEMCRFTGYTSDRLLEMKFTDITHPDDMATSLENVKKLLEGSIDRFKIEKRYIRKDGAVAVGRASIRLVKDPSGKPLHFLAMIEDITEQKLAEEKQRQSETFLRNIFECIQDGISILDKDLNILRVNPVMEKWYGPGIIGKKCYQAYHGRREPCEACPSIKALQEKTMKKGIVHDLGGWRELYVFPLVNDKGDVTGVIEHVRDIDERKKAESALEESEEKYRFLVENSKDIIWKLDLQGRWTFASSNAEKITGYTVDEIPGKTVWDIIAPECHELLAAMLSKRIRGEESPPYELMAVRKDGSYIPLDILSTPVRDKNGKVVGIQGISRDITLRKQAEKELRSAKAQAELYVDLMGHDINNMNQVGIGFLELALDMLDLDENGRTIISRSMGALESSSQLIDKVRKLQKVKSGELSSQKIDLGQTLINVCDYYSSIQSGNASIDYTPVAGRYVKANELLYDVFSNIVDNALKHAKDKPAITIRLEEVVGCDGTFYRVAIDDNGKGVPDELKPQIFDRFHRGNTKAKGKGLGLYLVKTLVESYNGRVWVEDRVAGDHRQGARFVVMLPAIEK</sequence>
<dbReference type="SUPFAM" id="SSF55785">
    <property type="entry name" value="PYP-like sensor domain (PAS domain)"/>
    <property type="match status" value="3"/>
</dbReference>
<dbReference type="InterPro" id="IPR013656">
    <property type="entry name" value="PAS_4"/>
</dbReference>
<dbReference type="EMBL" id="AP011532">
    <property type="protein sequence ID" value="BAI62270.1"/>
    <property type="molecule type" value="Genomic_DNA"/>
</dbReference>
<dbReference type="InterPro" id="IPR005467">
    <property type="entry name" value="His_kinase_dom"/>
</dbReference>
<evidence type="ECO:0000259" key="6">
    <source>
        <dbReference type="PROSITE" id="PS50109"/>
    </source>
</evidence>
<evidence type="ECO:0000256" key="3">
    <source>
        <dbReference type="ARBA" id="ARBA00022553"/>
    </source>
</evidence>
<proteinExistence type="predicted"/>
<reference evidence="9 10" key="1">
    <citation type="journal article" date="2007" name="Appl. Environ. Microbiol.">
        <title>Isolation of key methanogens for global methane emission from rice paddy fields: a novel isolate affiliated with the clone cluster rice cluster I.</title>
        <authorList>
            <person name="Sakai S."/>
            <person name="Imachi H."/>
            <person name="Sekiguchi Y."/>
            <person name="Ohashi A."/>
            <person name="Harada H."/>
            <person name="Kamagata Y."/>
        </authorList>
    </citation>
    <scope>NUCLEOTIDE SEQUENCE [LARGE SCALE GENOMIC DNA]</scope>
    <source>
        <strain evidence="10">DSM 17711 / JCM 13418 / NBRC 101707 / SANAE</strain>
    </source>
</reference>
<dbReference type="Gene3D" id="3.30.565.10">
    <property type="entry name" value="Histidine kinase-like ATPase, C-terminal domain"/>
    <property type="match status" value="1"/>
</dbReference>
<dbReference type="InterPro" id="IPR001610">
    <property type="entry name" value="PAC"/>
</dbReference>
<organism evidence="9 10">
    <name type="scientific">Methanocella paludicola (strain DSM 17711 / JCM 13418 / NBRC 101707 / SANAE)</name>
    <dbReference type="NCBI Taxonomy" id="304371"/>
    <lineage>
        <taxon>Archaea</taxon>
        <taxon>Methanobacteriati</taxon>
        <taxon>Methanobacteriota</taxon>
        <taxon>Stenosarchaea group</taxon>
        <taxon>Methanomicrobia</taxon>
        <taxon>Methanocellales</taxon>
        <taxon>Methanocellaceae</taxon>
        <taxon>Methanocella</taxon>
    </lineage>
</organism>
<dbReference type="SUPFAM" id="SSF55874">
    <property type="entry name" value="ATPase domain of HSP90 chaperone/DNA topoisomerase II/histidine kinase"/>
    <property type="match status" value="1"/>
</dbReference>
<dbReference type="SMART" id="SM00387">
    <property type="entry name" value="HATPase_c"/>
    <property type="match status" value="1"/>
</dbReference>
<keyword evidence="3" id="KW-0597">Phosphoprotein</keyword>
<dbReference type="Pfam" id="PF08447">
    <property type="entry name" value="PAS_3"/>
    <property type="match status" value="1"/>
</dbReference>
<dbReference type="CDD" id="cd00130">
    <property type="entry name" value="PAS"/>
    <property type="match status" value="3"/>
</dbReference>
<dbReference type="InterPro" id="IPR036890">
    <property type="entry name" value="HATPase_C_sf"/>
</dbReference>
<dbReference type="PROSITE" id="PS50109">
    <property type="entry name" value="HIS_KIN"/>
    <property type="match status" value="1"/>
</dbReference>
<dbReference type="Gene3D" id="3.30.450.20">
    <property type="entry name" value="PAS domain"/>
    <property type="match status" value="3"/>
</dbReference>
<dbReference type="OrthoDB" id="3369at2157"/>
<comment type="catalytic activity">
    <reaction evidence="1">
        <text>ATP + protein L-histidine = ADP + protein N-phospho-L-histidine.</text>
        <dbReference type="EC" id="2.7.13.3"/>
    </reaction>
</comment>
<protein>
    <recommendedName>
        <fullName evidence="2">histidine kinase</fullName>
        <ecNumber evidence="2">2.7.13.3</ecNumber>
    </recommendedName>
</protein>